<dbReference type="OrthoDB" id="1926878at2759"/>
<keyword evidence="8" id="KW-0460">Magnesium</keyword>
<dbReference type="PANTHER" id="PTHR10763:SF23">
    <property type="entry name" value="ORIGIN RECOGNITION COMPLEX SUBUNIT 1"/>
    <property type="match status" value="1"/>
</dbReference>
<dbReference type="GO" id="GO:0005664">
    <property type="term" value="C:nuclear origin of replication recognition complex"/>
    <property type="evidence" value="ECO:0007669"/>
    <property type="project" value="TreeGrafter"/>
</dbReference>
<gene>
    <name evidence="14" type="primary">jg25205</name>
    <name evidence="14" type="ORF">PAEG_LOCUS18619</name>
</gene>
<keyword evidence="15" id="KW-1185">Reference proteome</keyword>
<dbReference type="GO" id="GO:0005524">
    <property type="term" value="F:ATP binding"/>
    <property type="evidence" value="ECO:0007669"/>
    <property type="project" value="UniProtKB-KW"/>
</dbReference>
<dbReference type="InterPro" id="IPR003593">
    <property type="entry name" value="AAA+_ATPase"/>
</dbReference>
<dbReference type="Pfam" id="PF01426">
    <property type="entry name" value="BAH"/>
    <property type="match status" value="1"/>
</dbReference>
<sequence>MPRRKPIIKTVSWLSEEIPSDQKFTNSFHYYQKFQFKDIVGEVGDYVLVSNADAAEPDTESGCDAAKILALYEDRSNNNDPFRAKVQWYSKPVDLPKGCCNQSEPISFYRREVVEDHRPFDTDLSIETFYKKCSIMLTLTKDTDDILMKEKYTYICRYRLIPTGRRKTYLEPVLEEERKALQLLCTPSKNVTPNTKTPKTPNSLVKRMGRISISEKNWSITKNDGTKLLLKRAILADKTEKNIPKTTTPKSSKSTPLVEIPKTPRSSRTTPTETPKSSKQLNKHNIEEILSMELKENSDDELPTLIIRKHTATTPKRKTPQRKIFDETPKKVLVFEDEKETYNNRESHITRSGRVTRNPVTYHEEELSPVKRTPQRAVRKSSESEDEFKPVPKTPKVPRTPKTPRTPRTPRASISKTPRSVTKRIFTSELTPTLRNRAHSVDNIDEFLAENNSLPGRENQLHEILSFVRTKLLHSTSGCMYISGVPGTGKTATVNSALKVLKEEQELPEFQLVEVNGMRIAEPRQAYVQIYKQLTGKSVVWEQACALLEKRFTNPGPRRTPTVLVVDELDALCNRRQDVLYSIMEWAAHNTALLTVLAVANTMDLPERALAARVASRLGLTRLTFPPYSHTQLQCIVATRLAGANVTPDAVQLIARKVAAVSGDARRALALCGRALEIAAPNCAGFKEVQAALGEAASSATVRAIRNCSPAERLMLRATAAEVERTGSDETTLSRVLATAAAIVALDGRPYRSATSIRAPTPSQAQAICARLAAIKLLLIEPKPSEPRLLLNVSADDVHYATKQITV</sequence>
<comment type="caution">
    <text evidence="14">The sequence shown here is derived from an EMBL/GenBank/DDBJ whole genome shotgun (WGS) entry which is preliminary data.</text>
</comment>
<dbReference type="PANTHER" id="PTHR10763">
    <property type="entry name" value="CELL DIVISION CONTROL PROTEIN 6-RELATED"/>
    <property type="match status" value="1"/>
</dbReference>
<feature type="domain" description="BAH" evidence="13">
    <location>
        <begin position="39"/>
        <end position="171"/>
    </location>
</feature>
<dbReference type="PROSITE" id="PS51038">
    <property type="entry name" value="BAH"/>
    <property type="match status" value="1"/>
</dbReference>
<dbReference type="SUPFAM" id="SSF52540">
    <property type="entry name" value="P-loop containing nucleoside triphosphate hydrolases"/>
    <property type="match status" value="1"/>
</dbReference>
<dbReference type="InterPro" id="IPR027417">
    <property type="entry name" value="P-loop_NTPase"/>
</dbReference>
<evidence type="ECO:0000256" key="5">
    <source>
        <dbReference type="ARBA" id="ARBA00022723"/>
    </source>
</evidence>
<dbReference type="InterPro" id="IPR003959">
    <property type="entry name" value="ATPase_AAA_core"/>
</dbReference>
<dbReference type="EMBL" id="CAKXAJ010025635">
    <property type="protein sequence ID" value="CAH2242286.1"/>
    <property type="molecule type" value="Genomic_DNA"/>
</dbReference>
<evidence type="ECO:0000256" key="12">
    <source>
        <dbReference type="SAM" id="MobiDB-lite"/>
    </source>
</evidence>
<keyword evidence="10 11" id="KW-0539">Nucleus</keyword>
<accession>A0A8S4RWU8</accession>
<comment type="subunit">
    <text evidence="11">ORC is composed of six subunits.</text>
</comment>
<evidence type="ECO:0000256" key="8">
    <source>
        <dbReference type="ARBA" id="ARBA00022842"/>
    </source>
</evidence>
<feature type="compositionally biased region" description="Low complexity" evidence="12">
    <location>
        <begin position="244"/>
        <end position="279"/>
    </location>
</feature>
<dbReference type="InterPro" id="IPR050311">
    <property type="entry name" value="ORC1/CDC6"/>
</dbReference>
<dbReference type="GO" id="GO:0033314">
    <property type="term" value="P:mitotic DNA replication checkpoint signaling"/>
    <property type="evidence" value="ECO:0007669"/>
    <property type="project" value="TreeGrafter"/>
</dbReference>
<evidence type="ECO:0000313" key="14">
    <source>
        <dbReference type="EMBL" id="CAH2242286.1"/>
    </source>
</evidence>
<evidence type="ECO:0000256" key="11">
    <source>
        <dbReference type="RuleBase" id="RU365058"/>
    </source>
</evidence>
<evidence type="ECO:0000256" key="10">
    <source>
        <dbReference type="ARBA" id="ARBA00023242"/>
    </source>
</evidence>
<evidence type="ECO:0000256" key="6">
    <source>
        <dbReference type="ARBA" id="ARBA00022741"/>
    </source>
</evidence>
<dbReference type="InterPro" id="IPR043151">
    <property type="entry name" value="BAH_sf"/>
</dbReference>
<evidence type="ECO:0000256" key="2">
    <source>
        <dbReference type="ARBA" id="ARBA00008398"/>
    </source>
</evidence>
<dbReference type="SMART" id="SM00439">
    <property type="entry name" value="BAH"/>
    <property type="match status" value="1"/>
</dbReference>
<comment type="similarity">
    <text evidence="2 11">Belongs to the ORC1 family.</text>
</comment>
<evidence type="ECO:0000259" key="13">
    <source>
        <dbReference type="PROSITE" id="PS51038"/>
    </source>
</evidence>
<proteinExistence type="inferred from homology"/>
<dbReference type="FunFam" id="3.40.50.300:FF:000199">
    <property type="entry name" value="Origin recognition complex subunit 1"/>
    <property type="match status" value="1"/>
</dbReference>
<evidence type="ECO:0000313" key="15">
    <source>
        <dbReference type="Proteomes" id="UP000838756"/>
    </source>
</evidence>
<dbReference type="GO" id="GO:0003682">
    <property type="term" value="F:chromatin binding"/>
    <property type="evidence" value="ECO:0007669"/>
    <property type="project" value="InterPro"/>
</dbReference>
<keyword evidence="5" id="KW-0479">Metal-binding</keyword>
<dbReference type="GO" id="GO:0016887">
    <property type="term" value="F:ATP hydrolysis activity"/>
    <property type="evidence" value="ECO:0007669"/>
    <property type="project" value="InterPro"/>
</dbReference>
<feature type="region of interest" description="Disordered" evidence="12">
    <location>
        <begin position="240"/>
        <end position="283"/>
    </location>
</feature>
<evidence type="ECO:0000256" key="3">
    <source>
        <dbReference type="ARBA" id="ARBA00019081"/>
    </source>
</evidence>
<dbReference type="Gene3D" id="3.40.50.300">
    <property type="entry name" value="P-loop containing nucleotide triphosphate hydrolases"/>
    <property type="match status" value="1"/>
</dbReference>
<dbReference type="Pfam" id="PF00004">
    <property type="entry name" value="AAA"/>
    <property type="match status" value="1"/>
</dbReference>
<keyword evidence="7 11" id="KW-0067">ATP-binding</keyword>
<dbReference type="Proteomes" id="UP000838756">
    <property type="component" value="Unassembled WGS sequence"/>
</dbReference>
<dbReference type="GO" id="GO:0046872">
    <property type="term" value="F:metal ion binding"/>
    <property type="evidence" value="ECO:0007669"/>
    <property type="project" value="UniProtKB-KW"/>
</dbReference>
<dbReference type="SMART" id="SM00382">
    <property type="entry name" value="AAA"/>
    <property type="match status" value="1"/>
</dbReference>
<dbReference type="Gene3D" id="2.30.30.490">
    <property type="match status" value="1"/>
</dbReference>
<dbReference type="CDD" id="cd00009">
    <property type="entry name" value="AAA"/>
    <property type="match status" value="1"/>
</dbReference>
<organism evidence="14 15">
    <name type="scientific">Pararge aegeria aegeria</name>
    <dbReference type="NCBI Taxonomy" id="348720"/>
    <lineage>
        <taxon>Eukaryota</taxon>
        <taxon>Metazoa</taxon>
        <taxon>Ecdysozoa</taxon>
        <taxon>Arthropoda</taxon>
        <taxon>Hexapoda</taxon>
        <taxon>Insecta</taxon>
        <taxon>Pterygota</taxon>
        <taxon>Neoptera</taxon>
        <taxon>Endopterygota</taxon>
        <taxon>Lepidoptera</taxon>
        <taxon>Glossata</taxon>
        <taxon>Ditrysia</taxon>
        <taxon>Papilionoidea</taxon>
        <taxon>Nymphalidae</taxon>
        <taxon>Satyrinae</taxon>
        <taxon>Satyrini</taxon>
        <taxon>Parargina</taxon>
        <taxon>Pararge</taxon>
    </lineage>
</organism>
<protein>
    <recommendedName>
        <fullName evidence="3 11">Origin recognition complex subunit 1</fullName>
    </recommendedName>
</protein>
<dbReference type="Pfam" id="PF17872">
    <property type="entry name" value="AAA_lid_10"/>
    <property type="match status" value="1"/>
</dbReference>
<dbReference type="GO" id="GO:0003688">
    <property type="term" value="F:DNA replication origin binding"/>
    <property type="evidence" value="ECO:0007669"/>
    <property type="project" value="TreeGrafter"/>
</dbReference>
<dbReference type="InterPro" id="IPR041083">
    <property type="entry name" value="AAA_lid_10"/>
</dbReference>
<feature type="compositionally biased region" description="Basic and acidic residues" evidence="12">
    <location>
        <begin position="380"/>
        <end position="390"/>
    </location>
</feature>
<reference evidence="14" key="1">
    <citation type="submission" date="2022-03" db="EMBL/GenBank/DDBJ databases">
        <authorList>
            <person name="Lindestad O."/>
        </authorList>
    </citation>
    <scope>NUCLEOTIDE SEQUENCE</scope>
</reference>
<evidence type="ECO:0000256" key="4">
    <source>
        <dbReference type="ARBA" id="ARBA00022705"/>
    </source>
</evidence>
<comment type="subcellular location">
    <subcellularLocation>
        <location evidence="1 11">Nucleus</location>
    </subcellularLocation>
</comment>
<dbReference type="GO" id="GO:0006270">
    <property type="term" value="P:DNA replication initiation"/>
    <property type="evidence" value="ECO:0007669"/>
    <property type="project" value="TreeGrafter"/>
</dbReference>
<dbReference type="Gene3D" id="1.10.8.60">
    <property type="match status" value="1"/>
</dbReference>
<name>A0A8S4RWU8_9NEOP</name>
<evidence type="ECO:0000256" key="7">
    <source>
        <dbReference type="ARBA" id="ARBA00022840"/>
    </source>
</evidence>
<evidence type="ECO:0000256" key="9">
    <source>
        <dbReference type="ARBA" id="ARBA00023125"/>
    </source>
</evidence>
<keyword evidence="6 11" id="KW-0547">Nucleotide-binding</keyword>
<dbReference type="AlphaFoldDB" id="A0A8S4RWU8"/>
<keyword evidence="4 11" id="KW-0235">DNA replication</keyword>
<evidence type="ECO:0000256" key="1">
    <source>
        <dbReference type="ARBA" id="ARBA00004123"/>
    </source>
</evidence>
<keyword evidence="9 11" id="KW-0238">DNA-binding</keyword>
<dbReference type="InterPro" id="IPR001025">
    <property type="entry name" value="BAH_dom"/>
</dbReference>
<comment type="function">
    <text evidence="11">Component of the origin recognition complex (ORC) that binds origins of replication. DNA-binding is ATP-dependent, however specific DNA sequences that define origins of replication have not been identified so far. ORC is required to assemble the pre-replication complex necessary to initiate DNA replication.</text>
</comment>
<feature type="region of interest" description="Disordered" evidence="12">
    <location>
        <begin position="358"/>
        <end position="420"/>
    </location>
</feature>